<reference evidence="4" key="1">
    <citation type="submission" date="2017-01" db="EMBL/GenBank/DDBJ databases">
        <authorList>
            <person name="Varghese N."/>
            <person name="Submissions S."/>
        </authorList>
    </citation>
    <scope>NUCLEOTIDE SEQUENCE [LARGE SCALE GENOMIC DNA]</scope>
    <source>
        <strain evidence="4">DSM 21054</strain>
    </source>
</reference>
<dbReference type="GO" id="GO:0000160">
    <property type="term" value="P:phosphorelay signal transduction system"/>
    <property type="evidence" value="ECO:0007669"/>
    <property type="project" value="InterPro"/>
</dbReference>
<dbReference type="STRING" id="477680.SAMN05421788_10826"/>
<accession>A0A173ME36</accession>
<evidence type="ECO:0000313" key="3">
    <source>
        <dbReference type="EMBL" id="SIT28433.1"/>
    </source>
</evidence>
<dbReference type="RefSeq" id="WP_084206403.1">
    <property type="nucleotide sequence ID" value="NZ_AP017422.1"/>
</dbReference>
<feature type="modified residue" description="Phosphohistidine" evidence="1">
    <location>
        <position position="63"/>
    </location>
</feature>
<proteinExistence type="predicted"/>
<sequence>MQSDTMKLPAHFDATIMSGLMVNNKEQLNEMFAMIIKELNKSVAILETNVCNNELQNLKAEGHKLYGTTLIAGLPCLGSLAQQFEHLQYISEKEAGLLVLQTKEEVQLVNQLIGNYIQQA</sequence>
<gene>
    <name evidence="3" type="ORF">SAMN05421788_10826</name>
</gene>
<organism evidence="3 4">
    <name type="scientific">Filimonas lacunae</name>
    <dbReference type="NCBI Taxonomy" id="477680"/>
    <lineage>
        <taxon>Bacteria</taxon>
        <taxon>Pseudomonadati</taxon>
        <taxon>Bacteroidota</taxon>
        <taxon>Chitinophagia</taxon>
        <taxon>Chitinophagales</taxon>
        <taxon>Chitinophagaceae</taxon>
        <taxon>Filimonas</taxon>
    </lineage>
</organism>
<dbReference type="GO" id="GO:0004672">
    <property type="term" value="F:protein kinase activity"/>
    <property type="evidence" value="ECO:0007669"/>
    <property type="project" value="UniProtKB-ARBA"/>
</dbReference>
<dbReference type="Proteomes" id="UP000186917">
    <property type="component" value="Unassembled WGS sequence"/>
</dbReference>
<keyword evidence="4" id="KW-1185">Reference proteome</keyword>
<dbReference type="InterPro" id="IPR008207">
    <property type="entry name" value="Sig_transdc_His_kin_Hpt_dom"/>
</dbReference>
<dbReference type="Gene3D" id="1.20.120.160">
    <property type="entry name" value="HPT domain"/>
    <property type="match status" value="1"/>
</dbReference>
<evidence type="ECO:0000259" key="2">
    <source>
        <dbReference type="PROSITE" id="PS50894"/>
    </source>
</evidence>
<dbReference type="PROSITE" id="PS50894">
    <property type="entry name" value="HPT"/>
    <property type="match status" value="1"/>
</dbReference>
<evidence type="ECO:0000313" key="4">
    <source>
        <dbReference type="Proteomes" id="UP000186917"/>
    </source>
</evidence>
<feature type="domain" description="HPt" evidence="2">
    <location>
        <begin position="24"/>
        <end position="120"/>
    </location>
</feature>
<dbReference type="Pfam" id="PF01627">
    <property type="entry name" value="Hpt"/>
    <property type="match status" value="1"/>
</dbReference>
<keyword evidence="1" id="KW-0597">Phosphoprotein</keyword>
<name>A0A173ME36_9BACT</name>
<dbReference type="SUPFAM" id="SSF47226">
    <property type="entry name" value="Histidine-containing phosphotransfer domain, HPT domain"/>
    <property type="match status" value="1"/>
</dbReference>
<dbReference type="AlphaFoldDB" id="A0A173ME36"/>
<dbReference type="InterPro" id="IPR036641">
    <property type="entry name" value="HPT_dom_sf"/>
</dbReference>
<dbReference type="KEGG" id="fln:FLA_1847"/>
<dbReference type="OrthoDB" id="9864451at2"/>
<dbReference type="EMBL" id="FTOR01000008">
    <property type="protein sequence ID" value="SIT28433.1"/>
    <property type="molecule type" value="Genomic_DNA"/>
</dbReference>
<protein>
    <submittedName>
        <fullName evidence="3">HPt (Histidine-containing phosphotransfer) domain-containing protein</fullName>
    </submittedName>
</protein>
<evidence type="ECO:0000256" key="1">
    <source>
        <dbReference type="PROSITE-ProRule" id="PRU00110"/>
    </source>
</evidence>